<accession>A0ABP9JLC9</accession>
<dbReference type="InterPro" id="IPR011991">
    <property type="entry name" value="ArsR-like_HTH"/>
</dbReference>
<dbReference type="EMBL" id="BAABIW010000026">
    <property type="protein sequence ID" value="GAA5034783.1"/>
    <property type="molecule type" value="Genomic_DNA"/>
</dbReference>
<reference evidence="2" key="1">
    <citation type="journal article" date="2019" name="Int. J. Syst. Evol. Microbiol.">
        <title>The Global Catalogue of Microorganisms (GCM) 10K type strain sequencing project: providing services to taxonomists for standard genome sequencing and annotation.</title>
        <authorList>
            <consortium name="The Broad Institute Genomics Platform"/>
            <consortium name="The Broad Institute Genome Sequencing Center for Infectious Disease"/>
            <person name="Wu L."/>
            <person name="Ma J."/>
        </authorList>
    </citation>
    <scope>NUCLEOTIDE SEQUENCE [LARGE SCALE GENOMIC DNA]</scope>
    <source>
        <strain evidence="2">JCM 17687</strain>
    </source>
</reference>
<dbReference type="Pfam" id="PF13412">
    <property type="entry name" value="HTH_24"/>
    <property type="match status" value="1"/>
</dbReference>
<dbReference type="CDD" id="cd00090">
    <property type="entry name" value="HTH_ARSR"/>
    <property type="match status" value="1"/>
</dbReference>
<protein>
    <submittedName>
        <fullName evidence="1">MarR family transcriptional regulator</fullName>
    </submittedName>
</protein>
<name>A0ABP9JLC9_9MICO</name>
<dbReference type="SUPFAM" id="SSF46785">
    <property type="entry name" value="Winged helix' DNA-binding domain"/>
    <property type="match status" value="1"/>
</dbReference>
<evidence type="ECO:0000313" key="1">
    <source>
        <dbReference type="EMBL" id="GAA5034783.1"/>
    </source>
</evidence>
<dbReference type="InterPro" id="IPR036388">
    <property type="entry name" value="WH-like_DNA-bd_sf"/>
</dbReference>
<organism evidence="1 2">
    <name type="scientific">Terrabacter aeriphilus</name>
    <dbReference type="NCBI Taxonomy" id="515662"/>
    <lineage>
        <taxon>Bacteria</taxon>
        <taxon>Bacillati</taxon>
        <taxon>Actinomycetota</taxon>
        <taxon>Actinomycetes</taxon>
        <taxon>Micrococcales</taxon>
        <taxon>Intrasporangiaceae</taxon>
        <taxon>Terrabacter</taxon>
    </lineage>
</organism>
<gene>
    <name evidence="1" type="ORF">GCM10023258_35940</name>
</gene>
<evidence type="ECO:0000313" key="2">
    <source>
        <dbReference type="Proteomes" id="UP001500427"/>
    </source>
</evidence>
<proteinExistence type="predicted"/>
<sequence>MSTSRWTFLSNHTHVLVCLARDPDATMRDVAEQVGITERAVQRIVGDLETAGYLSRRRAGRRNAYSLRADRPLRHPLEAGTDVRTLLSVLDPGVGPDAD</sequence>
<dbReference type="RefSeq" id="WP_345508896.1">
    <property type="nucleotide sequence ID" value="NZ_BAABIW010000026.1"/>
</dbReference>
<dbReference type="Proteomes" id="UP001500427">
    <property type="component" value="Unassembled WGS sequence"/>
</dbReference>
<dbReference type="Gene3D" id="1.10.10.10">
    <property type="entry name" value="Winged helix-like DNA-binding domain superfamily/Winged helix DNA-binding domain"/>
    <property type="match status" value="1"/>
</dbReference>
<keyword evidence="2" id="KW-1185">Reference proteome</keyword>
<comment type="caution">
    <text evidence="1">The sequence shown here is derived from an EMBL/GenBank/DDBJ whole genome shotgun (WGS) entry which is preliminary data.</text>
</comment>
<dbReference type="InterPro" id="IPR036390">
    <property type="entry name" value="WH_DNA-bd_sf"/>
</dbReference>